<keyword evidence="3" id="KW-1185">Reference proteome</keyword>
<dbReference type="AlphaFoldDB" id="A0AAD5MM33"/>
<name>A0AAD5MM33_PARTN</name>
<comment type="caution">
    <text evidence="2">The sequence shown here is derived from an EMBL/GenBank/DDBJ whole genome shotgun (WGS) entry which is preliminary data.</text>
</comment>
<reference evidence="2" key="1">
    <citation type="submission" date="2021-06" db="EMBL/GenBank/DDBJ databases">
        <title>Parelaphostrongylus tenuis whole genome reference sequence.</title>
        <authorList>
            <person name="Garwood T.J."/>
            <person name="Larsen P.A."/>
            <person name="Fountain-Jones N.M."/>
            <person name="Garbe J.R."/>
            <person name="Macchietto M.G."/>
            <person name="Kania S.A."/>
            <person name="Gerhold R.W."/>
            <person name="Richards J.E."/>
            <person name="Wolf T.M."/>
        </authorList>
    </citation>
    <scope>NUCLEOTIDE SEQUENCE</scope>
    <source>
        <strain evidence="2">MNPRO001-30</strain>
        <tissue evidence="2">Meninges</tissue>
    </source>
</reference>
<protein>
    <submittedName>
        <fullName evidence="2">Uncharacterized protein</fullName>
    </submittedName>
</protein>
<evidence type="ECO:0000313" key="3">
    <source>
        <dbReference type="Proteomes" id="UP001196413"/>
    </source>
</evidence>
<feature type="region of interest" description="Disordered" evidence="1">
    <location>
        <begin position="40"/>
        <end position="59"/>
    </location>
</feature>
<sequence>METVEFPVPKSETCEEKQVDHIICYSIAPGELHFSIKGKDYSADLHQPMRPTSRNRKGD</sequence>
<gene>
    <name evidence="2" type="ORF">KIN20_006091</name>
</gene>
<accession>A0AAD5MM33</accession>
<proteinExistence type="predicted"/>
<evidence type="ECO:0000313" key="2">
    <source>
        <dbReference type="EMBL" id="KAJ1350326.1"/>
    </source>
</evidence>
<evidence type="ECO:0000256" key="1">
    <source>
        <dbReference type="SAM" id="MobiDB-lite"/>
    </source>
</evidence>
<dbReference type="EMBL" id="JAHQIW010000835">
    <property type="protein sequence ID" value="KAJ1350326.1"/>
    <property type="molecule type" value="Genomic_DNA"/>
</dbReference>
<dbReference type="Proteomes" id="UP001196413">
    <property type="component" value="Unassembled WGS sequence"/>
</dbReference>
<organism evidence="2 3">
    <name type="scientific">Parelaphostrongylus tenuis</name>
    <name type="common">Meningeal worm</name>
    <dbReference type="NCBI Taxonomy" id="148309"/>
    <lineage>
        <taxon>Eukaryota</taxon>
        <taxon>Metazoa</taxon>
        <taxon>Ecdysozoa</taxon>
        <taxon>Nematoda</taxon>
        <taxon>Chromadorea</taxon>
        <taxon>Rhabditida</taxon>
        <taxon>Rhabditina</taxon>
        <taxon>Rhabditomorpha</taxon>
        <taxon>Strongyloidea</taxon>
        <taxon>Metastrongylidae</taxon>
        <taxon>Parelaphostrongylus</taxon>
    </lineage>
</organism>